<name>A0A7D5GDM1_9EURY</name>
<organism evidence="2 3">
    <name type="scientific">Halorarum halophilum</name>
    <dbReference type="NCBI Taxonomy" id="2743090"/>
    <lineage>
        <taxon>Archaea</taxon>
        <taxon>Methanobacteriati</taxon>
        <taxon>Methanobacteriota</taxon>
        <taxon>Stenosarchaea group</taxon>
        <taxon>Halobacteria</taxon>
        <taxon>Halobacteriales</taxon>
        <taxon>Haloferacaceae</taxon>
        <taxon>Halorarum</taxon>
    </lineage>
</organism>
<evidence type="ECO:0000256" key="1">
    <source>
        <dbReference type="SAM" id="Phobius"/>
    </source>
</evidence>
<protein>
    <submittedName>
        <fullName evidence="2">Uncharacterized protein</fullName>
    </submittedName>
</protein>
<reference evidence="2 3" key="1">
    <citation type="submission" date="2020-07" db="EMBL/GenBank/DDBJ databases">
        <title>Gai3-2, isolated from salt lake.</title>
        <authorList>
            <person name="Cui H."/>
            <person name="Shi X."/>
        </authorList>
    </citation>
    <scope>NUCLEOTIDE SEQUENCE [LARGE SCALE GENOMIC DNA]</scope>
    <source>
        <strain evidence="2 3">Gai3-2</strain>
    </source>
</reference>
<dbReference type="EMBL" id="CP058529">
    <property type="protein sequence ID" value="QLG29045.1"/>
    <property type="molecule type" value="Genomic_DNA"/>
</dbReference>
<dbReference type="RefSeq" id="WP_179170619.1">
    <property type="nucleotide sequence ID" value="NZ_CP058529.1"/>
</dbReference>
<feature type="transmembrane region" description="Helical" evidence="1">
    <location>
        <begin position="107"/>
        <end position="128"/>
    </location>
</feature>
<keyword evidence="3" id="KW-1185">Reference proteome</keyword>
<feature type="transmembrane region" description="Helical" evidence="1">
    <location>
        <begin position="14"/>
        <end position="35"/>
    </location>
</feature>
<feature type="transmembrane region" description="Helical" evidence="1">
    <location>
        <begin position="78"/>
        <end position="101"/>
    </location>
</feature>
<dbReference type="Proteomes" id="UP000509750">
    <property type="component" value="Chromosome"/>
</dbReference>
<evidence type="ECO:0000313" key="3">
    <source>
        <dbReference type="Proteomes" id="UP000509750"/>
    </source>
</evidence>
<dbReference type="KEGG" id="halg:HUG10_16530"/>
<proteinExistence type="predicted"/>
<dbReference type="OrthoDB" id="313608at2157"/>
<keyword evidence="1" id="KW-1133">Transmembrane helix</keyword>
<keyword evidence="1" id="KW-0812">Transmembrane</keyword>
<gene>
    <name evidence="2" type="ORF">HUG10_16530</name>
</gene>
<dbReference type="AlphaFoldDB" id="A0A7D5GDM1"/>
<sequence>MSPSRWFEGQLKQIAALVLVSTVLLTADFVGLLSLVTGNAVNVGIRFPVYVLVMAVAFVVTIVGLARYDADGRTVLSAATGVAILALVVGMLAGEGIVYAYRAPEAVLNSILFYFIAAGLIATGLSFWTVNYWRDFTRAATADEADV</sequence>
<evidence type="ECO:0000313" key="2">
    <source>
        <dbReference type="EMBL" id="QLG29045.1"/>
    </source>
</evidence>
<dbReference type="GeneID" id="56030473"/>
<feature type="transmembrane region" description="Helical" evidence="1">
    <location>
        <begin position="47"/>
        <end position="66"/>
    </location>
</feature>
<keyword evidence="1" id="KW-0472">Membrane</keyword>
<accession>A0A7D5GDM1</accession>